<comment type="caution">
    <text evidence="1">The sequence shown here is derived from an EMBL/GenBank/DDBJ whole genome shotgun (WGS) entry which is preliminary data.</text>
</comment>
<dbReference type="AlphaFoldDB" id="A0AAW7DCJ9"/>
<evidence type="ECO:0000313" key="1">
    <source>
        <dbReference type="EMBL" id="MDM1549623.1"/>
    </source>
</evidence>
<protein>
    <recommendedName>
        <fullName evidence="3">Lipoprotein</fullName>
    </recommendedName>
</protein>
<reference evidence="1" key="1">
    <citation type="submission" date="2020-06" db="EMBL/GenBank/DDBJ databases">
        <authorList>
            <person name="Dong N."/>
        </authorList>
    </citation>
    <scope>NUCLEOTIDE SEQUENCE</scope>
    <source>
        <strain evidence="1">210</strain>
    </source>
</reference>
<evidence type="ECO:0008006" key="3">
    <source>
        <dbReference type="Google" id="ProtNLM"/>
    </source>
</evidence>
<accession>A0AAW7DCJ9</accession>
<reference evidence="1" key="2">
    <citation type="journal article" date="2022" name="Sci. Total Environ.">
        <title>Prevalence, transmission, and molecular epidemiology of tet(X)-positive bacteria among humans, animals, and environmental niches in China: An epidemiological, and genomic-based study.</title>
        <authorList>
            <person name="Dong N."/>
            <person name="Zeng Y."/>
            <person name="Cai C."/>
            <person name="Sun C."/>
            <person name="Lu J."/>
            <person name="Liu C."/>
            <person name="Zhou H."/>
            <person name="Sun Q."/>
            <person name="Shu L."/>
            <person name="Wang H."/>
            <person name="Wang Y."/>
            <person name="Wang S."/>
            <person name="Wu C."/>
            <person name="Chan E.W."/>
            <person name="Chen G."/>
            <person name="Shen Z."/>
            <person name="Chen S."/>
            <person name="Zhang R."/>
        </authorList>
    </citation>
    <scope>NUCLEOTIDE SEQUENCE</scope>
    <source>
        <strain evidence="1">210</strain>
    </source>
</reference>
<dbReference type="RefSeq" id="WP_286484540.1">
    <property type="nucleotide sequence ID" value="NZ_JACALR010000001.1"/>
</dbReference>
<proteinExistence type="predicted"/>
<name>A0AAW7DCJ9_9FLAO</name>
<dbReference type="PROSITE" id="PS51257">
    <property type="entry name" value="PROKAR_LIPOPROTEIN"/>
    <property type="match status" value="1"/>
</dbReference>
<dbReference type="Proteomes" id="UP001173578">
    <property type="component" value="Unassembled WGS sequence"/>
</dbReference>
<gene>
    <name evidence="1" type="ORF">HX095_00115</name>
</gene>
<organism evidence="1 2">
    <name type="scientific">Empedobacter falsenii</name>
    <dbReference type="NCBI Taxonomy" id="343874"/>
    <lineage>
        <taxon>Bacteria</taxon>
        <taxon>Pseudomonadati</taxon>
        <taxon>Bacteroidota</taxon>
        <taxon>Flavobacteriia</taxon>
        <taxon>Flavobacteriales</taxon>
        <taxon>Weeksellaceae</taxon>
        <taxon>Empedobacter</taxon>
    </lineage>
</organism>
<evidence type="ECO:0000313" key="2">
    <source>
        <dbReference type="Proteomes" id="UP001173578"/>
    </source>
</evidence>
<sequence>MAKFLFIFTLIGLLYSCESRLDGFSLLNQVKDQIEQKNNVEALALLKKVDKADFGSCGNAYAEGLAQAKLLESMIYRSENNYSKSLKVLDDSFNCSLGADCDTRDSLKVENLLSIYGKSFHSNKFERDTVDYFGNTFKINLKGT</sequence>
<dbReference type="EMBL" id="JACALR010000001">
    <property type="protein sequence ID" value="MDM1549623.1"/>
    <property type="molecule type" value="Genomic_DNA"/>
</dbReference>